<dbReference type="InParanoid" id="A0A2T0GSX6"/>
<gene>
    <name evidence="1" type="ORF">CEP50_16850</name>
</gene>
<proteinExistence type="predicted"/>
<dbReference type="PANTHER" id="PTHR40045">
    <property type="entry name" value="YCGG FAMILY PROTEIN"/>
    <property type="match status" value="1"/>
</dbReference>
<dbReference type="AlphaFoldDB" id="A0A2T0GSX6"/>
<keyword evidence="2" id="KW-1185">Reference proteome</keyword>
<reference evidence="1 2" key="1">
    <citation type="submission" date="2018-03" db="EMBL/GenBank/DDBJ databases">
        <title>Actinopolyspora mortivallis from Sahara, screening for active biomolecules.</title>
        <authorList>
            <person name="Selama O."/>
            <person name="Wellington E.M.H."/>
            <person name="Hacene H."/>
        </authorList>
    </citation>
    <scope>NUCLEOTIDE SEQUENCE [LARGE SCALE GENOMIC DNA]</scope>
    <source>
        <strain evidence="1 2">M5A</strain>
    </source>
</reference>
<dbReference type="Proteomes" id="UP000239352">
    <property type="component" value="Unassembled WGS sequence"/>
</dbReference>
<dbReference type="InterPro" id="IPR014988">
    <property type="entry name" value="Uncharacterised_YqcI/YcgG"/>
</dbReference>
<name>A0A2T0GSX6_ACTMO</name>
<accession>A0A2T0GSX6</accession>
<protein>
    <submittedName>
        <fullName evidence="1">YqcI/YcgG family protein</fullName>
    </submittedName>
</protein>
<organism evidence="1 2">
    <name type="scientific">Actinopolyspora mortivallis</name>
    <dbReference type="NCBI Taxonomy" id="33906"/>
    <lineage>
        <taxon>Bacteria</taxon>
        <taxon>Bacillati</taxon>
        <taxon>Actinomycetota</taxon>
        <taxon>Actinomycetes</taxon>
        <taxon>Actinopolysporales</taxon>
        <taxon>Actinopolysporaceae</taxon>
        <taxon>Actinopolyspora</taxon>
    </lineage>
</organism>
<dbReference type="RefSeq" id="WP_106114908.1">
    <property type="nucleotide sequence ID" value="NZ_PVSR01000039.1"/>
</dbReference>
<evidence type="ECO:0000313" key="1">
    <source>
        <dbReference type="EMBL" id="PRW62197.1"/>
    </source>
</evidence>
<sequence length="250" mass="28813">MNTENGNRKLVSQDQVSAGAEGWHRDAFNDIAARLTSRDFPCIFSRNAFRKRILKFLFVEDITERGIRHLAEGLTEYVDISEEWDGNLDTSYPLVAAFSPDILGDRHSVADYHAFGWEVLQKLHEVDPAPWPEEIGKDPESGTWSMCFNGMPLFCNMSNPGHRARRSRNLGRHFTLVINPRERFDIFAGDTTSGRNVRSNIRNRVERYDGLPHSWQLGTYGSESLEWQQYGLLEENTERTDKCPFRFRGP</sequence>
<dbReference type="EMBL" id="PVSR01000039">
    <property type="protein sequence ID" value="PRW62197.1"/>
    <property type="molecule type" value="Genomic_DNA"/>
</dbReference>
<dbReference type="PANTHER" id="PTHR40045:SF1">
    <property type="entry name" value="YQCI_YCGG FAMILY PROTEIN"/>
    <property type="match status" value="1"/>
</dbReference>
<dbReference type="Pfam" id="PF08892">
    <property type="entry name" value="YqcI_YcgG"/>
    <property type="match status" value="1"/>
</dbReference>
<comment type="caution">
    <text evidence="1">The sequence shown here is derived from an EMBL/GenBank/DDBJ whole genome shotgun (WGS) entry which is preliminary data.</text>
</comment>
<evidence type="ECO:0000313" key="2">
    <source>
        <dbReference type="Proteomes" id="UP000239352"/>
    </source>
</evidence>